<name>J4UEV0_BEAB2</name>
<evidence type="ECO:0000256" key="1">
    <source>
        <dbReference type="SAM" id="MobiDB-lite"/>
    </source>
</evidence>
<organism evidence="2 3">
    <name type="scientific">Beauveria bassiana (strain ARSEF 2860)</name>
    <name type="common">White muscardine disease fungus</name>
    <name type="synonym">Tritirachium shiotae</name>
    <dbReference type="NCBI Taxonomy" id="655819"/>
    <lineage>
        <taxon>Eukaryota</taxon>
        <taxon>Fungi</taxon>
        <taxon>Dikarya</taxon>
        <taxon>Ascomycota</taxon>
        <taxon>Pezizomycotina</taxon>
        <taxon>Sordariomycetes</taxon>
        <taxon>Hypocreomycetidae</taxon>
        <taxon>Hypocreales</taxon>
        <taxon>Cordycipitaceae</taxon>
        <taxon>Beauveria</taxon>
    </lineage>
</organism>
<protein>
    <submittedName>
        <fullName evidence="2">Uncharacterized protein</fullName>
    </submittedName>
</protein>
<dbReference type="HOGENOM" id="CLU_750021_0_0_1"/>
<evidence type="ECO:0000313" key="2">
    <source>
        <dbReference type="EMBL" id="EJP60832.1"/>
    </source>
</evidence>
<feature type="region of interest" description="Disordered" evidence="1">
    <location>
        <begin position="275"/>
        <end position="298"/>
    </location>
</feature>
<accession>J4UEV0</accession>
<sequence length="369" mass="41226">MSASPTPPHQQGSSQEPAEAIITPKLPLEKPILASKLYNSSRRTFRRLPRASGLSEPSVTTSQRTCSQRSSRIVARPPGGRLPSEDLTKNLPNPPEVTLEELCQYSRKPLLSPFIVQDISGLARQLPEPYSQPLFSAASDATKKQVLEHAQAFFSKRGRSLQECKNIVEKQQDDKSSVAATIKALRIHSMVFPCLRDHLVEGTKHMPLRTRLLPLRAKLVMAKARHRFCPGMTRSDVIKEVTEELDYGGKYISLKEAFSMGTITRLNHKCSSRYEGRKPTKELESDLEGEGAKPSKQLEDLAGNGELNAEVWLEIYSGGYFLCKGGLVVAILFSIGEKAELQRRLARFYEKATERSEFQTNGRKFRGTA</sequence>
<reference evidence="2 3" key="1">
    <citation type="journal article" date="2012" name="Sci. Rep.">
        <title>Genomic perspectives on the evolution of fungal entomopathogenicity in Beauveria bassiana.</title>
        <authorList>
            <person name="Xiao G."/>
            <person name="Ying S.H."/>
            <person name="Zheng P."/>
            <person name="Wang Z.L."/>
            <person name="Zhang S."/>
            <person name="Xie X.Q."/>
            <person name="Shang Y."/>
            <person name="St Leger R.J."/>
            <person name="Zhao G.P."/>
            <person name="Wang C."/>
            <person name="Feng M.G."/>
        </authorList>
    </citation>
    <scope>NUCLEOTIDE SEQUENCE [LARGE SCALE GENOMIC DNA]</scope>
    <source>
        <strain evidence="2 3">ARSEF 2860</strain>
    </source>
</reference>
<gene>
    <name evidence="2" type="ORF">BBA_10217</name>
</gene>
<proteinExistence type="predicted"/>
<dbReference type="InParanoid" id="J4UEV0"/>
<feature type="region of interest" description="Disordered" evidence="1">
    <location>
        <begin position="1"/>
        <end position="25"/>
    </location>
</feature>
<dbReference type="GeneID" id="19893229"/>
<dbReference type="AlphaFoldDB" id="J4UEV0"/>
<evidence type="ECO:0000313" key="3">
    <source>
        <dbReference type="Proteomes" id="UP000002762"/>
    </source>
</evidence>
<keyword evidence="3" id="KW-1185">Reference proteome</keyword>
<dbReference type="RefSeq" id="XP_008603536.1">
    <property type="nucleotide sequence ID" value="XM_008605314.1"/>
</dbReference>
<dbReference type="Proteomes" id="UP000002762">
    <property type="component" value="Unassembled WGS sequence"/>
</dbReference>
<feature type="region of interest" description="Disordered" evidence="1">
    <location>
        <begin position="48"/>
        <end position="93"/>
    </location>
</feature>
<dbReference type="EMBL" id="JH725250">
    <property type="protein sequence ID" value="EJP60832.1"/>
    <property type="molecule type" value="Genomic_DNA"/>
</dbReference>
<feature type="compositionally biased region" description="Low complexity" evidence="1">
    <location>
        <begin position="58"/>
        <end position="72"/>
    </location>
</feature>